<comment type="caution">
    <text evidence="1">The sequence shown here is derived from an EMBL/GenBank/DDBJ whole genome shotgun (WGS) entry which is preliminary data.</text>
</comment>
<keyword evidence="2" id="KW-1185">Reference proteome</keyword>
<sequence>MNSERLLVGAGFAMATELCVNSVALGVDVGVGVGVEVGVGAGVGVVVGEGAGVGVVLGCVVDAGCVERFTASKPLSLPPPHAPRVSAATRIEMWIVVRRNCA</sequence>
<evidence type="ECO:0008006" key="3">
    <source>
        <dbReference type="Google" id="ProtNLM"/>
    </source>
</evidence>
<dbReference type="Proteomes" id="UP000621859">
    <property type="component" value="Unassembled WGS sequence"/>
</dbReference>
<proteinExistence type="predicted"/>
<reference evidence="2" key="1">
    <citation type="journal article" date="2019" name="Int. J. Syst. Evol. Microbiol.">
        <title>The Global Catalogue of Microorganisms (GCM) 10K type strain sequencing project: providing services to taxonomists for standard genome sequencing and annotation.</title>
        <authorList>
            <consortium name="The Broad Institute Genomics Platform"/>
            <consortium name="The Broad Institute Genome Sequencing Center for Infectious Disease"/>
            <person name="Wu L."/>
            <person name="Ma J."/>
        </authorList>
    </citation>
    <scope>NUCLEOTIDE SEQUENCE [LARGE SCALE GENOMIC DNA]</scope>
    <source>
        <strain evidence="2">CGMCC 1.8860</strain>
    </source>
</reference>
<gene>
    <name evidence="1" type="ORF">GCM10010971_38570</name>
</gene>
<accession>A0ABQ2PRW1</accession>
<dbReference type="EMBL" id="BMLY01000009">
    <property type="protein sequence ID" value="GGP28038.1"/>
    <property type="molecule type" value="Genomic_DNA"/>
</dbReference>
<protein>
    <recommendedName>
        <fullName evidence="3">Secreted protein</fullName>
    </recommendedName>
</protein>
<evidence type="ECO:0000313" key="1">
    <source>
        <dbReference type="EMBL" id="GGP28038.1"/>
    </source>
</evidence>
<organism evidence="1 2">
    <name type="scientific">Silvimonas amylolytica</name>
    <dbReference type="NCBI Taxonomy" id="449663"/>
    <lineage>
        <taxon>Bacteria</taxon>
        <taxon>Pseudomonadati</taxon>
        <taxon>Pseudomonadota</taxon>
        <taxon>Betaproteobacteria</taxon>
        <taxon>Neisseriales</taxon>
        <taxon>Chitinibacteraceae</taxon>
        <taxon>Silvimonas</taxon>
    </lineage>
</organism>
<name>A0ABQ2PRW1_9NEIS</name>
<evidence type="ECO:0000313" key="2">
    <source>
        <dbReference type="Proteomes" id="UP000621859"/>
    </source>
</evidence>